<dbReference type="InterPro" id="IPR019734">
    <property type="entry name" value="TPR_rpt"/>
</dbReference>
<feature type="repeat" description="TPR" evidence="1">
    <location>
        <begin position="64"/>
        <end position="97"/>
    </location>
</feature>
<organism evidence="2 3">
    <name type="scientific">Phormidesmis priestleyi</name>
    <dbReference type="NCBI Taxonomy" id="268141"/>
    <lineage>
        <taxon>Bacteria</taxon>
        <taxon>Bacillati</taxon>
        <taxon>Cyanobacteriota</taxon>
        <taxon>Cyanophyceae</taxon>
        <taxon>Leptolyngbyales</taxon>
        <taxon>Leptolyngbyaceae</taxon>
        <taxon>Phormidesmis</taxon>
    </lineage>
</organism>
<accession>A0A2W4XPC4</accession>
<protein>
    <submittedName>
        <fullName evidence="2">Uncharacterized protein</fullName>
    </submittedName>
</protein>
<evidence type="ECO:0000313" key="2">
    <source>
        <dbReference type="EMBL" id="PZO57832.1"/>
    </source>
</evidence>
<dbReference type="AlphaFoldDB" id="A0A2W4XPC4"/>
<reference evidence="3" key="1">
    <citation type="submission" date="2018-04" db="EMBL/GenBank/DDBJ databases">
        <authorList>
            <person name="Cornet L."/>
        </authorList>
    </citation>
    <scope>NUCLEOTIDE SEQUENCE [LARGE SCALE GENOMIC DNA]</scope>
</reference>
<name>A0A2W4XPC4_9CYAN</name>
<dbReference type="Proteomes" id="UP000249794">
    <property type="component" value="Unassembled WGS sequence"/>
</dbReference>
<sequence length="194" mass="21390">MSYFTHTRRQTYRYFTSLKLASTLLASALLSTVVLTSTVLTAALPALAQRVTPSPGLTAAGMTFRQAMNLGHAASRQGDRHTALINFQRALIIRPGNSYAAAAADNMAYYIEYDRNAARQQAITQLESRLARAAQQKDWVCAATTLDQLTTYAEPNSLNQERLIGQRGDVSGLLDARMDNERWSTVCAAQRPVY</sequence>
<reference evidence="2 3" key="2">
    <citation type="submission" date="2018-06" db="EMBL/GenBank/DDBJ databases">
        <title>Metagenomic assembly of (sub)arctic Cyanobacteria and their associated microbiome from non-axenic cultures.</title>
        <authorList>
            <person name="Baurain D."/>
        </authorList>
    </citation>
    <scope>NUCLEOTIDE SEQUENCE [LARGE SCALE GENOMIC DNA]</scope>
    <source>
        <strain evidence="2">ULC027bin1</strain>
    </source>
</reference>
<evidence type="ECO:0000313" key="3">
    <source>
        <dbReference type="Proteomes" id="UP000249794"/>
    </source>
</evidence>
<proteinExistence type="predicted"/>
<gene>
    <name evidence="2" type="ORF">DCF15_06380</name>
</gene>
<keyword evidence="1" id="KW-0802">TPR repeat</keyword>
<comment type="caution">
    <text evidence="2">The sequence shown here is derived from an EMBL/GenBank/DDBJ whole genome shotgun (WGS) entry which is preliminary data.</text>
</comment>
<dbReference type="PROSITE" id="PS50005">
    <property type="entry name" value="TPR"/>
    <property type="match status" value="1"/>
</dbReference>
<dbReference type="EMBL" id="QBMP01000044">
    <property type="protein sequence ID" value="PZO57832.1"/>
    <property type="molecule type" value="Genomic_DNA"/>
</dbReference>
<evidence type="ECO:0000256" key="1">
    <source>
        <dbReference type="PROSITE-ProRule" id="PRU00339"/>
    </source>
</evidence>